<proteinExistence type="predicted"/>
<name>L1L2M6_9ACTN</name>
<gene>
    <name evidence="2" type="ORF">STRIP9103_00493</name>
</gene>
<evidence type="ECO:0000313" key="3">
    <source>
        <dbReference type="Proteomes" id="UP000010411"/>
    </source>
</evidence>
<keyword evidence="3" id="KW-1185">Reference proteome</keyword>
<accession>L1L2M6</accession>
<feature type="non-terminal residue" evidence="2">
    <location>
        <position position="22"/>
    </location>
</feature>
<dbReference type="Proteomes" id="UP000010411">
    <property type="component" value="Unassembled WGS sequence"/>
</dbReference>
<feature type="compositionally biased region" description="Low complexity" evidence="1">
    <location>
        <begin position="7"/>
        <end position="22"/>
    </location>
</feature>
<dbReference type="AlphaFoldDB" id="L1L2M6"/>
<comment type="caution">
    <text evidence="2">The sequence shown here is derived from an EMBL/GenBank/DDBJ whole genome shotgun (WGS) entry which is preliminary data.</text>
</comment>
<feature type="region of interest" description="Disordered" evidence="1">
    <location>
        <begin position="1"/>
        <end position="22"/>
    </location>
</feature>
<evidence type="ECO:0000256" key="1">
    <source>
        <dbReference type="SAM" id="MobiDB-lite"/>
    </source>
</evidence>
<protein>
    <submittedName>
        <fullName evidence="2">Uncharacterized protein</fullName>
    </submittedName>
</protein>
<reference evidence="2 3" key="1">
    <citation type="submission" date="2012-11" db="EMBL/GenBank/DDBJ databases">
        <authorList>
            <person name="Huguet-Tapia J.C."/>
            <person name="Durkin A.S."/>
            <person name="Pettis G.S."/>
            <person name="Badger J.H."/>
        </authorList>
    </citation>
    <scope>NUCLEOTIDE SEQUENCE [LARGE SCALE GENOMIC DNA]</scope>
    <source>
        <strain evidence="2 3">91-03</strain>
    </source>
</reference>
<organism evidence="2 3">
    <name type="scientific">Streptomyces ipomoeae 91-03</name>
    <dbReference type="NCBI Taxonomy" id="698759"/>
    <lineage>
        <taxon>Bacteria</taxon>
        <taxon>Bacillati</taxon>
        <taxon>Actinomycetota</taxon>
        <taxon>Actinomycetes</taxon>
        <taxon>Kitasatosporales</taxon>
        <taxon>Streptomycetaceae</taxon>
        <taxon>Streptomyces</taxon>
    </lineage>
</organism>
<sequence>MRNKPIAASSSRSVRATARLTP</sequence>
<evidence type="ECO:0000313" key="2">
    <source>
        <dbReference type="EMBL" id="EKX67162.1"/>
    </source>
</evidence>
<dbReference type="EMBL" id="AEJC01000170">
    <property type="protein sequence ID" value="EKX67162.1"/>
    <property type="molecule type" value="Genomic_DNA"/>
</dbReference>